<feature type="transmembrane region" description="Helical" evidence="7">
    <location>
        <begin position="244"/>
        <end position="262"/>
    </location>
</feature>
<keyword evidence="10" id="KW-1185">Reference proteome</keyword>
<dbReference type="OMA" id="CTPLIVI"/>
<dbReference type="PANTHER" id="PTHR10165:SF35">
    <property type="entry name" value="RE23632P"/>
    <property type="match status" value="1"/>
</dbReference>
<evidence type="ECO:0000256" key="1">
    <source>
        <dbReference type="ARBA" id="ARBA00004141"/>
    </source>
</evidence>
<feature type="transmembrane region" description="Helical" evidence="7">
    <location>
        <begin position="27"/>
        <end position="46"/>
    </location>
</feature>
<comment type="subcellular location">
    <subcellularLocation>
        <location evidence="1">Membrane</location>
        <topology evidence="1">Multi-pass membrane protein</topology>
    </subcellularLocation>
</comment>
<evidence type="ECO:0000256" key="5">
    <source>
        <dbReference type="ARBA" id="ARBA00023136"/>
    </source>
</evidence>
<dbReference type="GO" id="GO:0016020">
    <property type="term" value="C:membrane"/>
    <property type="evidence" value="ECO:0007669"/>
    <property type="project" value="UniProtKB-SubCell"/>
</dbReference>
<dbReference type="InterPro" id="IPR036938">
    <property type="entry name" value="PAP2/HPO_sf"/>
</dbReference>
<dbReference type="PANTHER" id="PTHR10165">
    <property type="entry name" value="LIPID PHOSPHATE PHOSPHATASE"/>
    <property type="match status" value="1"/>
</dbReference>
<dbReference type="Gene3D" id="1.20.144.10">
    <property type="entry name" value="Phosphatidic acid phosphatase type 2/haloperoxidase"/>
    <property type="match status" value="1"/>
</dbReference>
<dbReference type="OrthoDB" id="8907274at2759"/>
<evidence type="ECO:0000313" key="10">
    <source>
        <dbReference type="Proteomes" id="UP000186594"/>
    </source>
</evidence>
<proteinExistence type="inferred from homology"/>
<keyword evidence="3 7" id="KW-0812">Transmembrane</keyword>
<dbReference type="CDD" id="cd03390">
    <property type="entry name" value="PAP2_containing_1_like"/>
    <property type="match status" value="1"/>
</dbReference>
<evidence type="ECO:0000256" key="7">
    <source>
        <dbReference type="SAM" id="Phobius"/>
    </source>
</evidence>
<dbReference type="AlphaFoldDB" id="A0A1U7LP09"/>
<dbReference type="Proteomes" id="UP000186594">
    <property type="component" value="Unassembled WGS sequence"/>
</dbReference>
<dbReference type="SMART" id="SM00014">
    <property type="entry name" value="acidPPc"/>
    <property type="match status" value="1"/>
</dbReference>
<feature type="transmembrane region" description="Helical" evidence="7">
    <location>
        <begin position="116"/>
        <end position="135"/>
    </location>
</feature>
<feature type="transmembrane region" description="Helical" evidence="7">
    <location>
        <begin position="190"/>
        <end position="207"/>
    </location>
</feature>
<evidence type="ECO:0000256" key="2">
    <source>
        <dbReference type="ARBA" id="ARBA00008816"/>
    </source>
</evidence>
<feature type="domain" description="Phosphatidic acid phosphatase type 2/haloperoxidase" evidence="8">
    <location>
        <begin position="118"/>
        <end position="262"/>
    </location>
</feature>
<dbReference type="GO" id="GO:0008195">
    <property type="term" value="F:phosphatidate phosphatase activity"/>
    <property type="evidence" value="ECO:0007669"/>
    <property type="project" value="TreeGrafter"/>
</dbReference>
<comment type="similarity">
    <text evidence="2">Belongs to the PA-phosphatase related phosphoesterase family.</text>
</comment>
<feature type="transmembrane region" description="Helical" evidence="7">
    <location>
        <begin position="75"/>
        <end position="96"/>
    </location>
</feature>
<evidence type="ECO:0000256" key="6">
    <source>
        <dbReference type="SAM" id="MobiDB-lite"/>
    </source>
</evidence>
<sequence length="327" mass="37493">MRLGFKACQSPPYWTTPMAKRHHRKPFTYLVDYVLVLIFIFAFISLDRTEPYHRHFSLTDTSIQYPMADPERIPLWLLFIISFLGPALIMLIWSLVEPSITGRNTSFRERLWEGHFALLGCLLALGAAITITAIFKNTVGRPRPDFIARCLPNQLTNPISFGLATSDICTQTNHAILKDGFRSFPSGHSSSSWAGEGFLFFFLAGKIRLLDQRGYVYKTFILLVPLMAASLCAISRSMDYRHHAFDVIVGSAIGALMAWLSYRQYYPSLVHTHYAGRAYRFLEDEFERTEGSFLPLHKPKAEEERLNSQEDREMNSHPVMLEDLESR</sequence>
<reference evidence="9 10" key="1">
    <citation type="submission" date="2016-04" db="EMBL/GenBank/DDBJ databases">
        <title>Evolutionary innovation and constraint leading to complex multicellularity in the Ascomycota.</title>
        <authorList>
            <person name="Cisse O."/>
            <person name="Nguyen A."/>
            <person name="Hewitt D.A."/>
            <person name="Jedd G."/>
            <person name="Stajich J.E."/>
        </authorList>
    </citation>
    <scope>NUCLEOTIDE SEQUENCE [LARGE SCALE GENOMIC DNA]</scope>
    <source>
        <strain evidence="9 10">DAH-3</strain>
    </source>
</reference>
<feature type="region of interest" description="Disordered" evidence="6">
    <location>
        <begin position="300"/>
        <end position="327"/>
    </location>
</feature>
<evidence type="ECO:0000259" key="8">
    <source>
        <dbReference type="SMART" id="SM00014"/>
    </source>
</evidence>
<dbReference type="SUPFAM" id="SSF48317">
    <property type="entry name" value="Acid phosphatase/Vanadium-dependent haloperoxidase"/>
    <property type="match status" value="1"/>
</dbReference>
<dbReference type="InterPro" id="IPR000326">
    <property type="entry name" value="PAP2/HPO"/>
</dbReference>
<dbReference type="STRING" id="1198029.A0A1U7LP09"/>
<accession>A0A1U7LP09</accession>
<comment type="caution">
    <text evidence="9">The sequence shown here is derived from an EMBL/GenBank/DDBJ whole genome shotgun (WGS) entry which is preliminary data.</text>
</comment>
<dbReference type="EMBL" id="LXFE01000835">
    <property type="protein sequence ID" value="OLL24384.1"/>
    <property type="molecule type" value="Genomic_DNA"/>
</dbReference>
<dbReference type="Pfam" id="PF01569">
    <property type="entry name" value="PAP2"/>
    <property type="match status" value="1"/>
</dbReference>
<keyword evidence="5 7" id="KW-0472">Membrane</keyword>
<evidence type="ECO:0000256" key="4">
    <source>
        <dbReference type="ARBA" id="ARBA00022989"/>
    </source>
</evidence>
<dbReference type="GO" id="GO:0006644">
    <property type="term" value="P:phospholipid metabolic process"/>
    <property type="evidence" value="ECO:0007669"/>
    <property type="project" value="InterPro"/>
</dbReference>
<feature type="transmembrane region" description="Helical" evidence="7">
    <location>
        <begin position="219"/>
        <end position="238"/>
    </location>
</feature>
<keyword evidence="4 7" id="KW-1133">Transmembrane helix</keyword>
<dbReference type="GO" id="GO:0046839">
    <property type="term" value="P:phospholipid dephosphorylation"/>
    <property type="evidence" value="ECO:0007669"/>
    <property type="project" value="TreeGrafter"/>
</dbReference>
<dbReference type="InterPro" id="IPR043216">
    <property type="entry name" value="PAP-like"/>
</dbReference>
<organism evidence="9 10">
    <name type="scientific">Neolecta irregularis (strain DAH-3)</name>
    <dbReference type="NCBI Taxonomy" id="1198029"/>
    <lineage>
        <taxon>Eukaryota</taxon>
        <taxon>Fungi</taxon>
        <taxon>Dikarya</taxon>
        <taxon>Ascomycota</taxon>
        <taxon>Taphrinomycotina</taxon>
        <taxon>Neolectales</taxon>
        <taxon>Neolectaceae</taxon>
        <taxon>Neolecta</taxon>
    </lineage>
</organism>
<evidence type="ECO:0000256" key="3">
    <source>
        <dbReference type="ARBA" id="ARBA00022692"/>
    </source>
</evidence>
<name>A0A1U7LP09_NEOID</name>
<gene>
    <name evidence="9" type="ORF">NEOLI_003052</name>
</gene>
<protein>
    <submittedName>
        <fullName evidence="9">Diacylglycerol pyrophosphate phosphatase 1</fullName>
    </submittedName>
</protein>
<feature type="compositionally biased region" description="Basic and acidic residues" evidence="6">
    <location>
        <begin position="300"/>
        <end position="315"/>
    </location>
</feature>
<evidence type="ECO:0000313" key="9">
    <source>
        <dbReference type="EMBL" id="OLL24384.1"/>
    </source>
</evidence>